<gene>
    <name evidence="1" type="ORF">SK143_1437</name>
</gene>
<dbReference type="EMBL" id="JPGB01000006">
    <property type="protein sequence ID" value="KEQ49495.1"/>
    <property type="molecule type" value="Genomic_DNA"/>
</dbReference>
<dbReference type="AlphaFoldDB" id="A0A081R2S2"/>
<reference evidence="1 2" key="1">
    <citation type="submission" date="2014-05" db="EMBL/GenBank/DDBJ databases">
        <authorList>
            <person name="Daugherty S.C."/>
            <person name="Tallon L.J."/>
            <person name="Sadzewicz L."/>
            <person name="Kilian M."/>
            <person name="Tettelin H."/>
        </authorList>
    </citation>
    <scope>NUCLEOTIDE SEQUENCE [LARGE SCALE GENOMIC DNA]</scope>
    <source>
        <strain evidence="1 2">SK143</strain>
    </source>
</reference>
<accession>A0A081R2S2</accession>
<comment type="caution">
    <text evidence="1">The sequence shown here is derived from an EMBL/GenBank/DDBJ whole genome shotgun (WGS) entry which is preliminary data.</text>
</comment>
<evidence type="ECO:0000313" key="1">
    <source>
        <dbReference type="EMBL" id="KEQ49495.1"/>
    </source>
</evidence>
<protein>
    <submittedName>
        <fullName evidence="1">Uncharacterized protein</fullName>
    </submittedName>
</protein>
<sequence length="47" mass="5313">MEKEKSGAICALACLFIRRAIEKLPKIRYNGELKGMVKSNVNIILSY</sequence>
<evidence type="ECO:0000313" key="2">
    <source>
        <dbReference type="Proteomes" id="UP000028098"/>
    </source>
</evidence>
<organism evidence="1 2">
    <name type="scientific">Streptococcus oralis</name>
    <dbReference type="NCBI Taxonomy" id="1303"/>
    <lineage>
        <taxon>Bacteria</taxon>
        <taxon>Bacillati</taxon>
        <taxon>Bacillota</taxon>
        <taxon>Bacilli</taxon>
        <taxon>Lactobacillales</taxon>
        <taxon>Streptococcaceae</taxon>
        <taxon>Streptococcus</taxon>
    </lineage>
</organism>
<name>A0A081R2S2_STROR</name>
<dbReference type="PATRIC" id="fig|1303.44.peg.1369"/>
<dbReference type="Proteomes" id="UP000028098">
    <property type="component" value="Unassembled WGS sequence"/>
</dbReference>
<proteinExistence type="predicted"/>